<feature type="signal peptide" evidence="1">
    <location>
        <begin position="1"/>
        <end position="22"/>
    </location>
</feature>
<evidence type="ECO:0000313" key="4">
    <source>
        <dbReference type="Proteomes" id="UP000242815"/>
    </source>
</evidence>
<accession>A0A1I6BIJ4</accession>
<feature type="chain" id="PRO_5043145560" evidence="1">
    <location>
        <begin position="23"/>
        <end position="94"/>
    </location>
</feature>
<dbReference type="Pfam" id="PF12836">
    <property type="entry name" value="HHH_3"/>
    <property type="match status" value="1"/>
</dbReference>
<dbReference type="EMBL" id="JAVRDO010000003">
    <property type="protein sequence ID" value="MDX9686634.1"/>
    <property type="molecule type" value="Genomic_DNA"/>
</dbReference>
<dbReference type="InterPro" id="IPR051675">
    <property type="entry name" value="Endo/Exo/Phosphatase_dom_1"/>
</dbReference>
<dbReference type="InterPro" id="IPR010994">
    <property type="entry name" value="RuvA_2-like"/>
</dbReference>
<keyword evidence="2" id="KW-0238">DNA-binding</keyword>
<dbReference type="Proteomes" id="UP000242815">
    <property type="component" value="Unassembled WGS sequence"/>
</dbReference>
<dbReference type="Proteomes" id="UP001281217">
    <property type="component" value="Unassembled WGS sequence"/>
</dbReference>
<evidence type="ECO:0000313" key="3">
    <source>
        <dbReference type="EMBL" id="SFQ80768.1"/>
    </source>
</evidence>
<dbReference type="InterPro" id="IPR004509">
    <property type="entry name" value="Competence_ComEA_HhH"/>
</dbReference>
<evidence type="ECO:0000313" key="5">
    <source>
        <dbReference type="Proteomes" id="UP001281217"/>
    </source>
</evidence>
<dbReference type="PANTHER" id="PTHR21180">
    <property type="entry name" value="ENDONUCLEASE/EXONUCLEASE/PHOSPHATASE FAMILY DOMAIN-CONTAINING PROTEIN 1"/>
    <property type="match status" value="1"/>
</dbReference>
<evidence type="ECO:0000256" key="1">
    <source>
        <dbReference type="SAM" id="SignalP"/>
    </source>
</evidence>
<dbReference type="NCBIfam" id="TIGR00426">
    <property type="entry name" value="competence protein ComEA helix-hairpin-helix repeat region"/>
    <property type="match status" value="1"/>
</dbReference>
<organism evidence="3 4">
    <name type="scientific">Halopseudomonas formosensis</name>
    <dbReference type="NCBI Taxonomy" id="1002526"/>
    <lineage>
        <taxon>Bacteria</taxon>
        <taxon>Pseudomonadati</taxon>
        <taxon>Pseudomonadota</taxon>
        <taxon>Gammaproteobacteria</taxon>
        <taxon>Pseudomonadales</taxon>
        <taxon>Pseudomonadaceae</taxon>
        <taxon>Halopseudomonas</taxon>
    </lineage>
</organism>
<sequence length="94" mass="9901">MKSLISAIMLSLSVLLAHPVLAEVSEAPLVTVNINQASAAEIAETLSGIGLAKAEAIVSYREENGNFADVEELAMVKGIGPATVERNRDRIALQ</sequence>
<dbReference type="AlphaFoldDB" id="A0A1I6BIJ4"/>
<reference evidence="3 4" key="1">
    <citation type="submission" date="2016-10" db="EMBL/GenBank/DDBJ databases">
        <authorList>
            <person name="de Groot N.N."/>
        </authorList>
    </citation>
    <scope>NUCLEOTIDE SEQUENCE [LARGE SCALE GENOMIC DNA]</scope>
    <source>
        <strain evidence="3 4">JCM 18415</strain>
    </source>
</reference>
<protein>
    <submittedName>
        <fullName evidence="2">ComEA family DNA-binding protein</fullName>
    </submittedName>
    <submittedName>
        <fullName evidence="3">Competence protein ComEA</fullName>
    </submittedName>
</protein>
<dbReference type="OrthoDB" id="7510573at2"/>
<evidence type="ECO:0000313" key="2">
    <source>
        <dbReference type="EMBL" id="MDX9686634.1"/>
    </source>
</evidence>
<dbReference type="EMBL" id="FOYD01000004">
    <property type="protein sequence ID" value="SFQ80768.1"/>
    <property type="molecule type" value="Genomic_DNA"/>
</dbReference>
<proteinExistence type="predicted"/>
<reference evidence="2" key="3">
    <citation type="submission" date="2024-05" db="EMBL/GenBank/DDBJ databases">
        <authorList>
            <person name="de Witt J."/>
        </authorList>
    </citation>
    <scope>NUCLEOTIDE SEQUENCE</scope>
    <source>
        <strain evidence="2">FZJ</strain>
    </source>
</reference>
<dbReference type="SUPFAM" id="SSF47781">
    <property type="entry name" value="RuvA domain 2-like"/>
    <property type="match status" value="1"/>
</dbReference>
<keyword evidence="1" id="KW-0732">Signal</keyword>
<dbReference type="RefSeq" id="WP_090538545.1">
    <property type="nucleotide sequence ID" value="NZ_FOYD01000004.1"/>
</dbReference>
<dbReference type="PANTHER" id="PTHR21180:SF32">
    <property type="entry name" value="ENDONUCLEASE_EXONUCLEASE_PHOSPHATASE FAMILY DOMAIN-CONTAINING PROTEIN 1"/>
    <property type="match status" value="1"/>
</dbReference>
<dbReference type="GO" id="GO:0003677">
    <property type="term" value="F:DNA binding"/>
    <property type="evidence" value="ECO:0007669"/>
    <property type="project" value="UniProtKB-KW"/>
</dbReference>
<dbReference type="STRING" id="1002526.SAMN05216578_104123"/>
<keyword evidence="5" id="KW-1185">Reference proteome</keyword>
<gene>
    <name evidence="2" type="ORF">RED13_001042</name>
    <name evidence="3" type="ORF">SAMN05216578_104123</name>
</gene>
<dbReference type="GO" id="GO:0015627">
    <property type="term" value="C:type II protein secretion system complex"/>
    <property type="evidence" value="ECO:0007669"/>
    <property type="project" value="TreeGrafter"/>
</dbReference>
<dbReference type="GO" id="GO:0015628">
    <property type="term" value="P:protein secretion by the type II secretion system"/>
    <property type="evidence" value="ECO:0007669"/>
    <property type="project" value="TreeGrafter"/>
</dbReference>
<reference evidence="5" key="2">
    <citation type="submission" date="2023-07" db="EMBL/GenBank/DDBJ databases">
        <authorList>
            <person name="de Witt J."/>
        </authorList>
    </citation>
    <scope>NUCLEOTIDE SEQUENCE [LARGE SCALE GENOMIC DNA]</scope>
    <source>
        <strain evidence="5">FZJ</strain>
    </source>
</reference>
<name>A0A1I6BIJ4_9GAMM</name>
<dbReference type="Gene3D" id="1.10.150.280">
    <property type="entry name" value="AF1531-like domain"/>
    <property type="match status" value="1"/>
</dbReference>